<gene>
    <name evidence="1" type="ORF">SARC_05480</name>
</gene>
<keyword evidence="2" id="KW-1185">Reference proteome</keyword>
<dbReference type="Proteomes" id="UP000054560">
    <property type="component" value="Unassembled WGS sequence"/>
</dbReference>
<accession>A0A0L0FZF2</accession>
<protein>
    <submittedName>
        <fullName evidence="1">Uncharacterized protein</fullName>
    </submittedName>
</protein>
<dbReference type="EMBL" id="KQ241948">
    <property type="protein sequence ID" value="KNC82212.1"/>
    <property type="molecule type" value="Genomic_DNA"/>
</dbReference>
<evidence type="ECO:0000313" key="2">
    <source>
        <dbReference type="Proteomes" id="UP000054560"/>
    </source>
</evidence>
<dbReference type="RefSeq" id="XP_014156114.1">
    <property type="nucleotide sequence ID" value="XM_014300639.1"/>
</dbReference>
<dbReference type="OrthoDB" id="3243861at2759"/>
<sequence length="119" mass="13126">DTKDSGVWSLESVVCSLESGMYWTLESGLGESRLISWESGIGTLGVWTWESGLVSWESGLGTLGVWTGLGSLEPGTYSWGLRGVCHCLDSGRRLLERLWSLAGRVQTDTILISRFKRQK</sequence>
<evidence type="ECO:0000313" key="1">
    <source>
        <dbReference type="EMBL" id="KNC82212.1"/>
    </source>
</evidence>
<name>A0A0L0FZF2_9EUKA</name>
<dbReference type="AlphaFoldDB" id="A0A0L0FZF2"/>
<feature type="non-terminal residue" evidence="1">
    <location>
        <position position="1"/>
    </location>
</feature>
<proteinExistence type="predicted"/>
<reference evidence="1 2" key="1">
    <citation type="submission" date="2011-02" db="EMBL/GenBank/DDBJ databases">
        <title>The Genome Sequence of Sphaeroforma arctica JP610.</title>
        <authorList>
            <consortium name="The Broad Institute Genome Sequencing Platform"/>
            <person name="Russ C."/>
            <person name="Cuomo C."/>
            <person name="Young S.K."/>
            <person name="Zeng Q."/>
            <person name="Gargeya S."/>
            <person name="Alvarado L."/>
            <person name="Berlin A."/>
            <person name="Chapman S.B."/>
            <person name="Chen Z."/>
            <person name="Freedman E."/>
            <person name="Gellesch M."/>
            <person name="Goldberg J."/>
            <person name="Griggs A."/>
            <person name="Gujja S."/>
            <person name="Heilman E."/>
            <person name="Heiman D."/>
            <person name="Howarth C."/>
            <person name="Mehta T."/>
            <person name="Neiman D."/>
            <person name="Pearson M."/>
            <person name="Roberts A."/>
            <person name="Saif S."/>
            <person name="Shea T."/>
            <person name="Shenoy N."/>
            <person name="Sisk P."/>
            <person name="Stolte C."/>
            <person name="Sykes S."/>
            <person name="White J."/>
            <person name="Yandava C."/>
            <person name="Burger G."/>
            <person name="Gray M.W."/>
            <person name="Holland P.W.H."/>
            <person name="King N."/>
            <person name="Lang F.B.F."/>
            <person name="Roger A.J."/>
            <person name="Ruiz-Trillo I."/>
            <person name="Haas B."/>
            <person name="Nusbaum C."/>
            <person name="Birren B."/>
        </authorList>
    </citation>
    <scope>NUCLEOTIDE SEQUENCE [LARGE SCALE GENOMIC DNA]</scope>
    <source>
        <strain evidence="1 2">JP610</strain>
    </source>
</reference>
<organism evidence="1 2">
    <name type="scientific">Sphaeroforma arctica JP610</name>
    <dbReference type="NCBI Taxonomy" id="667725"/>
    <lineage>
        <taxon>Eukaryota</taxon>
        <taxon>Ichthyosporea</taxon>
        <taxon>Ichthyophonida</taxon>
        <taxon>Sphaeroforma</taxon>
    </lineage>
</organism>
<dbReference type="GeneID" id="25905984"/>